<proteinExistence type="predicted"/>
<keyword evidence="2" id="KW-1133">Transmembrane helix</keyword>
<dbReference type="PANTHER" id="PTHR34351">
    <property type="entry name" value="SLR1927 PROTEIN-RELATED"/>
    <property type="match status" value="1"/>
</dbReference>
<evidence type="ECO:0000256" key="2">
    <source>
        <dbReference type="SAM" id="Phobius"/>
    </source>
</evidence>
<keyword evidence="5" id="KW-1185">Reference proteome</keyword>
<comment type="caution">
    <text evidence="4">The sequence shown here is derived from an EMBL/GenBank/DDBJ whole genome shotgun (WGS) entry which is preliminary data.</text>
</comment>
<name>A0ABX5ELV9_9MICO</name>
<evidence type="ECO:0000259" key="3">
    <source>
        <dbReference type="Pfam" id="PF01882"/>
    </source>
</evidence>
<feature type="domain" description="DUF58" evidence="3">
    <location>
        <begin position="261"/>
        <end position="403"/>
    </location>
</feature>
<dbReference type="Proteomes" id="UP000239895">
    <property type="component" value="Unassembled WGS sequence"/>
</dbReference>
<keyword evidence="2" id="KW-0472">Membrane</keyword>
<dbReference type="Pfam" id="PF01882">
    <property type="entry name" value="DUF58"/>
    <property type="match status" value="1"/>
</dbReference>
<protein>
    <submittedName>
        <fullName evidence="4">Uncharacterized protein (DUF58 family)</fullName>
    </submittedName>
</protein>
<evidence type="ECO:0000313" key="4">
    <source>
        <dbReference type="EMBL" id="PRZ10514.1"/>
    </source>
</evidence>
<accession>A0ABX5ELV9</accession>
<keyword evidence="2" id="KW-0812">Transmembrane</keyword>
<feature type="transmembrane region" description="Helical" evidence="2">
    <location>
        <begin position="96"/>
        <end position="118"/>
    </location>
</feature>
<dbReference type="EMBL" id="PVTX01000001">
    <property type="protein sequence ID" value="PRZ10514.1"/>
    <property type="molecule type" value="Genomic_DNA"/>
</dbReference>
<sequence length="450" mass="48343">MTSTTTAEPEVSTASPDAPSGAGDPGAAAPEPRRGRRWGGSAALRTRAASVGRAVAEGAALVRARSAPVLGVVSPLGWCVLALTVAAWWAGLALRWQEWAVVAVTVTVALLGAVVFVLGRLRYDVTLDVASRRVVVGDRAVGRLVVRNGSARPMLPAVMELQVGRGIATFPVPRLRPDAEHEEIFAVPTQRRAVIPLGPVRSVRADPLGLLRRELVWTEPEELFVHPRTMPLSGSSTGLLHDLEGRVTPDISDSDVSFHALRDYVPGDDRRHIHWKSTARTGQLMVRQFEETRRSRLAVILSTRAEDYADPDEFELAVSVCGSLGLQAIREDGGLTVLVQRGRVRGDHRTRLLDDLTRLELAAGRTSLAEVARVASRTSTDASVVAVVVGSTVTPTDLRAAAVRLPVDARLVALRCAPGSTVSRGRVADMQVLTLGELSDLPLALRRMHD</sequence>
<dbReference type="PANTHER" id="PTHR34351:SF1">
    <property type="entry name" value="SLR1927 PROTEIN"/>
    <property type="match status" value="1"/>
</dbReference>
<evidence type="ECO:0000256" key="1">
    <source>
        <dbReference type="SAM" id="MobiDB-lite"/>
    </source>
</evidence>
<evidence type="ECO:0000313" key="5">
    <source>
        <dbReference type="Proteomes" id="UP000239895"/>
    </source>
</evidence>
<organism evidence="4 5">
    <name type="scientific">Isoptericola halotolerans</name>
    <dbReference type="NCBI Taxonomy" id="300560"/>
    <lineage>
        <taxon>Bacteria</taxon>
        <taxon>Bacillati</taxon>
        <taxon>Actinomycetota</taxon>
        <taxon>Actinomycetes</taxon>
        <taxon>Micrococcales</taxon>
        <taxon>Promicromonosporaceae</taxon>
        <taxon>Isoptericola</taxon>
    </lineage>
</organism>
<gene>
    <name evidence="4" type="ORF">BCL65_101659</name>
</gene>
<feature type="transmembrane region" description="Helical" evidence="2">
    <location>
        <begin position="69"/>
        <end position="90"/>
    </location>
</feature>
<reference evidence="4 5" key="1">
    <citation type="submission" date="2018-03" db="EMBL/GenBank/DDBJ databases">
        <title>Comparative analysis of microorganisms from saline springs in Andes Mountain Range, Colombia.</title>
        <authorList>
            <person name="Rubin E."/>
        </authorList>
    </citation>
    <scope>NUCLEOTIDE SEQUENCE [LARGE SCALE GENOMIC DNA]</scope>
    <source>
        <strain evidence="4 5">CG 23</strain>
    </source>
</reference>
<feature type="region of interest" description="Disordered" evidence="1">
    <location>
        <begin position="1"/>
        <end position="39"/>
    </location>
</feature>
<dbReference type="RefSeq" id="WP_106265047.1">
    <property type="nucleotide sequence ID" value="NZ_PVTX01000001.1"/>
</dbReference>
<feature type="compositionally biased region" description="Low complexity" evidence="1">
    <location>
        <begin position="14"/>
        <end position="30"/>
    </location>
</feature>
<dbReference type="InterPro" id="IPR002881">
    <property type="entry name" value="DUF58"/>
</dbReference>